<evidence type="ECO:0000313" key="3">
    <source>
        <dbReference type="EMBL" id="OTQ49182.1"/>
    </source>
</evidence>
<dbReference type="InterPro" id="IPR001347">
    <property type="entry name" value="SIS_dom"/>
</dbReference>
<feature type="domain" description="SIS" evidence="2">
    <location>
        <begin position="29"/>
        <end position="165"/>
    </location>
</feature>
<protein>
    <recommendedName>
        <fullName evidence="2">SIS domain-containing protein</fullName>
    </recommendedName>
</protein>
<dbReference type="PANTHER" id="PTHR43443">
    <property type="entry name" value="3-HEXULOSE-6-PHOSPHATE ISOMERASE"/>
    <property type="match status" value="1"/>
</dbReference>
<dbReference type="NCBIfam" id="TIGR03127">
    <property type="entry name" value="RuMP_HxlB"/>
    <property type="match status" value="1"/>
</dbReference>
<dbReference type="PROSITE" id="PS51464">
    <property type="entry name" value="SIS"/>
    <property type="match status" value="1"/>
</dbReference>
<name>A0A242NV25_9GAMM</name>
<dbReference type="AlphaFoldDB" id="A0A242NV25"/>
<evidence type="ECO:0000259" key="2">
    <source>
        <dbReference type="PROSITE" id="PS51464"/>
    </source>
</evidence>
<organism evidence="3 4">
    <name type="scientific">Gilliamella apis</name>
    <dbReference type="NCBI Taxonomy" id="1970738"/>
    <lineage>
        <taxon>Bacteria</taxon>
        <taxon>Pseudomonadati</taxon>
        <taxon>Pseudomonadota</taxon>
        <taxon>Gammaproteobacteria</taxon>
        <taxon>Orbales</taxon>
        <taxon>Orbaceae</taxon>
        <taxon>Gilliamella</taxon>
    </lineage>
</organism>
<evidence type="ECO:0000313" key="4">
    <source>
        <dbReference type="Proteomes" id="UP000194968"/>
    </source>
</evidence>
<gene>
    <name evidence="3" type="ORF">B6D06_07415</name>
</gene>
<dbReference type="Gene3D" id="3.40.50.10490">
    <property type="entry name" value="Glucose-6-phosphate isomerase like protein, domain 1"/>
    <property type="match status" value="1"/>
</dbReference>
<comment type="similarity">
    <text evidence="1">Belongs to the SIS family. PHI subfamily.</text>
</comment>
<dbReference type="OrthoDB" id="9797832at2"/>
<dbReference type="GO" id="GO:0097367">
    <property type="term" value="F:carbohydrate derivative binding"/>
    <property type="evidence" value="ECO:0007669"/>
    <property type="project" value="InterPro"/>
</dbReference>
<dbReference type="GO" id="GO:1901135">
    <property type="term" value="P:carbohydrate derivative metabolic process"/>
    <property type="evidence" value="ECO:0007669"/>
    <property type="project" value="InterPro"/>
</dbReference>
<dbReference type="SUPFAM" id="SSF53697">
    <property type="entry name" value="SIS domain"/>
    <property type="match status" value="1"/>
</dbReference>
<proteinExistence type="inferred from homology"/>
<comment type="caution">
    <text evidence="3">The sequence shown here is derived from an EMBL/GenBank/DDBJ whole genome shotgun (WGS) entry which is preliminary data.</text>
</comment>
<dbReference type="RefSeq" id="WP_086320700.1">
    <property type="nucleotide sequence ID" value="NZ_NASD01000016.1"/>
</dbReference>
<evidence type="ECO:0000256" key="1">
    <source>
        <dbReference type="ARBA" id="ARBA00009235"/>
    </source>
</evidence>
<dbReference type="GO" id="GO:0016853">
    <property type="term" value="F:isomerase activity"/>
    <property type="evidence" value="ECO:0007669"/>
    <property type="project" value="InterPro"/>
</dbReference>
<dbReference type="Pfam" id="PF01380">
    <property type="entry name" value="SIS"/>
    <property type="match status" value="1"/>
</dbReference>
<dbReference type="Proteomes" id="UP000194968">
    <property type="component" value="Unassembled WGS sequence"/>
</dbReference>
<dbReference type="EMBL" id="NASK01000097">
    <property type="protein sequence ID" value="OTQ49182.1"/>
    <property type="molecule type" value="Genomic_DNA"/>
</dbReference>
<reference evidence="3 4" key="1">
    <citation type="submission" date="2017-03" db="EMBL/GenBank/DDBJ databases">
        <title>Comparative genomics of honeybee gut symbionts reveal geographically distinct and subgroup specific antibiotic resistance.</title>
        <authorList>
            <person name="Ludvigsen J."/>
            <person name="Porcellato D."/>
            <person name="Labee-Lund T.M."/>
            <person name="Amdam G.V."/>
            <person name="Rudi K."/>
        </authorList>
    </citation>
    <scope>NUCLEOTIDE SEQUENCE [LARGE SCALE GENOMIC DNA]</scope>
    <source>
        <strain evidence="3 4">A-4-12</strain>
    </source>
</reference>
<dbReference type="InterPro" id="IPR017552">
    <property type="entry name" value="PHI/rmpB"/>
</dbReference>
<dbReference type="CDD" id="cd05005">
    <property type="entry name" value="SIS_PHI"/>
    <property type="match status" value="1"/>
</dbReference>
<dbReference type="PANTHER" id="PTHR43443:SF1">
    <property type="entry name" value="3-HEXULOSE-6-PHOSPHATE ISOMERASE"/>
    <property type="match status" value="1"/>
</dbReference>
<dbReference type="InterPro" id="IPR046348">
    <property type="entry name" value="SIS_dom_sf"/>
</dbReference>
<sequence>MDTKDVLSKILTEISAQVSSINEEQLRQFKNAIIAAQHIFLAGTGRSGLMIGAFANRLMHLGLNVSLITEISKPRANVGDLLILGSSSGETKSLIAYANQAKALGVKIILFTTNSNSSLAKLADNIVAIPIKVLELNQPMGSTFEQLSLLTYDSIIYSLMTELQQTPEIMKNRHANIE</sequence>
<accession>A0A242NV25</accession>